<feature type="transmembrane region" description="Helical" evidence="2">
    <location>
        <begin position="292"/>
        <end position="310"/>
    </location>
</feature>
<dbReference type="EMBL" id="CAXAMM010034069">
    <property type="protein sequence ID" value="CAK9072265.1"/>
    <property type="molecule type" value="Genomic_DNA"/>
</dbReference>
<feature type="transmembrane region" description="Helical" evidence="2">
    <location>
        <begin position="58"/>
        <end position="78"/>
    </location>
</feature>
<keyword evidence="4" id="KW-1185">Reference proteome</keyword>
<keyword evidence="2" id="KW-1133">Transmembrane helix</keyword>
<evidence type="ECO:0000313" key="3">
    <source>
        <dbReference type="EMBL" id="CAK9072265.1"/>
    </source>
</evidence>
<feature type="transmembrane region" description="Helical" evidence="2">
    <location>
        <begin position="330"/>
        <end position="352"/>
    </location>
</feature>
<reference evidence="3 4" key="1">
    <citation type="submission" date="2024-02" db="EMBL/GenBank/DDBJ databases">
        <authorList>
            <person name="Chen Y."/>
            <person name="Shah S."/>
            <person name="Dougan E. K."/>
            <person name="Thang M."/>
            <person name="Chan C."/>
        </authorList>
    </citation>
    <scope>NUCLEOTIDE SEQUENCE [LARGE SCALE GENOMIC DNA]</scope>
</reference>
<evidence type="ECO:0000256" key="2">
    <source>
        <dbReference type="SAM" id="Phobius"/>
    </source>
</evidence>
<keyword evidence="1" id="KW-0175">Coiled coil</keyword>
<evidence type="ECO:0000313" key="4">
    <source>
        <dbReference type="Proteomes" id="UP001642464"/>
    </source>
</evidence>
<keyword evidence="2" id="KW-0472">Membrane</keyword>
<dbReference type="Proteomes" id="UP001642464">
    <property type="component" value="Unassembled WGS sequence"/>
</dbReference>
<protein>
    <submittedName>
        <fullName evidence="3">Uncharacterized protein</fullName>
    </submittedName>
</protein>
<sequence>MEGAQHTRYQPLNAQRGAPSRVQVSKEACICVLCIYDFVSDVWAVQANAHSDKKPLHILGYLGAALLTVSCMVNMIIVRRVTRVHREKLFKGISKMAPLQYYMSRIFACSNPEVMCSFLIMRADANRPRQLQEIQVAIRELKEYGLVSQTFEDIPQLLVQAYSALLCIYHGWKVPVPVLASLCMSLAMVLVKLLGNCFVAAIGATASNASLSQLADDQNRHIDLPDALSAMRVLIQAVLLAGNIVFLYKSGPIPLPMHLPAGQLIGIISIILSYILSFLFNMLLVRRLRDKLWHALLNLELAVVLLFFGSLHPAALRLMDDKLPSHAGCWWRLLLIGPAVRGMAMVAVLSWAVWKSEFPVAENICILLLILNGIGLADLVASIDEINDDESNSPVRDIFTVAQVEEEDERLNKEAAEKEEMIKELEEHLIQCGFEAYSEILVSEGFHSKEQLMELTEAELVQLGLSQHEAASLQTRMQRVNTGDGAQGFLVQLRNMGVSTAILKGKTEYEVLYGPDAGQELPLRERKMFLQWRQERLQGQILTEDVVMLGMSVRRGPSWCYDSGDTTPEDGEGEGRVVAWRTSAGQVRGKPELAPSLCGWVRVEWLVTGYQKNYRLGAVGVGVTFTRDSDLLVATEDRINLAEVQKGELQLKHLRCTFGYKSGVIYPHYAKFDIRKEALEKVAAFQHGDVVVDKDDSQGMRSVCIGLKYDPDDQKVKMWFHRNGKQGAGLYSGIDLERSLKIIARTNMVETRRDELEAASDGEIEHDDREWVRQNLQPTLRYKTRNGQVLAFDTSAEKIAKFKVKFKSGDVIQDAVDHEKMTCIGVAADPRIANLGLDSGNRRMAGSIADLWFHVQGAPGAGVSPNLHKTLGKFTVVGNQPVHQGEIEETPAEKVTTILQSLDGNLECNYHFPAGAGSQARDKTFDVRPDVVKKVTGWAPGTVLSIGDRADVQLTLIGLRPDDHGLPAVWWHFQDAEEQHAGAGMMPGWESSPIELKDTGKRWDLEELKRELSSKAGPQKEQREVLAQLLAALHSRSG</sequence>
<dbReference type="Gene3D" id="2.30.30.40">
    <property type="entry name" value="SH3 Domains"/>
    <property type="match status" value="1"/>
</dbReference>
<comment type="caution">
    <text evidence="3">The sequence shown here is derived from an EMBL/GenBank/DDBJ whole genome shotgun (WGS) entry which is preliminary data.</text>
</comment>
<evidence type="ECO:0000256" key="1">
    <source>
        <dbReference type="SAM" id="Coils"/>
    </source>
</evidence>
<accession>A0ABP0P892</accession>
<proteinExistence type="predicted"/>
<keyword evidence="2" id="KW-0812">Transmembrane</keyword>
<feature type="transmembrane region" description="Helical" evidence="2">
    <location>
        <begin position="227"/>
        <end position="248"/>
    </location>
</feature>
<gene>
    <name evidence="3" type="ORF">SCF082_LOCUS35573</name>
</gene>
<name>A0ABP0P892_9DINO</name>
<organism evidence="3 4">
    <name type="scientific">Durusdinium trenchii</name>
    <dbReference type="NCBI Taxonomy" id="1381693"/>
    <lineage>
        <taxon>Eukaryota</taxon>
        <taxon>Sar</taxon>
        <taxon>Alveolata</taxon>
        <taxon>Dinophyceae</taxon>
        <taxon>Suessiales</taxon>
        <taxon>Symbiodiniaceae</taxon>
        <taxon>Durusdinium</taxon>
    </lineage>
</organism>
<feature type="transmembrane region" description="Helical" evidence="2">
    <location>
        <begin position="364"/>
        <end position="383"/>
    </location>
</feature>
<dbReference type="InterPro" id="IPR013761">
    <property type="entry name" value="SAM/pointed_sf"/>
</dbReference>
<feature type="transmembrane region" description="Helical" evidence="2">
    <location>
        <begin position="260"/>
        <end position="280"/>
    </location>
</feature>
<feature type="coiled-coil region" evidence="1">
    <location>
        <begin position="401"/>
        <end position="431"/>
    </location>
</feature>
<dbReference type="SUPFAM" id="SSF47769">
    <property type="entry name" value="SAM/Pointed domain"/>
    <property type="match status" value="1"/>
</dbReference>